<keyword evidence="2" id="KW-0472">Membrane</keyword>
<dbReference type="SUPFAM" id="SSF55073">
    <property type="entry name" value="Nucleotide cyclase"/>
    <property type="match status" value="1"/>
</dbReference>
<reference evidence="4" key="1">
    <citation type="journal article" date="2014" name="Int. J. Syst. Evol. Microbiol.">
        <title>Complete genome sequence of Corynebacterium casei LMG S-19264T (=DSM 44701T), isolated from a smear-ripened cheese.</title>
        <authorList>
            <consortium name="US DOE Joint Genome Institute (JGI-PGF)"/>
            <person name="Walter F."/>
            <person name="Albersmeier A."/>
            <person name="Kalinowski J."/>
            <person name="Ruckert C."/>
        </authorList>
    </citation>
    <scope>NUCLEOTIDE SEQUENCE</scope>
    <source>
        <strain evidence="4">CCM 7905</strain>
    </source>
</reference>
<dbReference type="Proteomes" id="UP000654257">
    <property type="component" value="Unassembled WGS sequence"/>
</dbReference>
<dbReference type="PANTHER" id="PTHR43081">
    <property type="entry name" value="ADENYLATE CYCLASE, TERMINAL-DIFFERENTIATION SPECIFIC-RELATED"/>
    <property type="match status" value="1"/>
</dbReference>
<dbReference type="GO" id="GO:0004016">
    <property type="term" value="F:adenylate cyclase activity"/>
    <property type="evidence" value="ECO:0007669"/>
    <property type="project" value="UniProtKB-ARBA"/>
</dbReference>
<evidence type="ECO:0000313" key="4">
    <source>
        <dbReference type="EMBL" id="GGF90818.1"/>
    </source>
</evidence>
<dbReference type="GO" id="GO:0035556">
    <property type="term" value="P:intracellular signal transduction"/>
    <property type="evidence" value="ECO:0007669"/>
    <property type="project" value="InterPro"/>
</dbReference>
<dbReference type="SMART" id="SM00044">
    <property type="entry name" value="CYCc"/>
    <property type="match status" value="1"/>
</dbReference>
<feature type="transmembrane region" description="Helical" evidence="2">
    <location>
        <begin position="6"/>
        <end position="27"/>
    </location>
</feature>
<proteinExistence type="inferred from homology"/>
<protein>
    <recommendedName>
        <fullName evidence="3">Guanylate cyclase domain-containing protein</fullName>
    </recommendedName>
</protein>
<dbReference type="InterPro" id="IPR001054">
    <property type="entry name" value="A/G_cyclase"/>
</dbReference>
<dbReference type="AlphaFoldDB" id="A0A917CM76"/>
<keyword evidence="5" id="KW-1185">Reference proteome</keyword>
<keyword evidence="2" id="KW-0812">Transmembrane</keyword>
<gene>
    <name evidence="4" type="ORF">GCM10007304_00930</name>
</gene>
<accession>A0A917CM76</accession>
<comment type="caution">
    <text evidence="4">The sequence shown here is derived from an EMBL/GenBank/DDBJ whole genome shotgun (WGS) entry which is preliminary data.</text>
</comment>
<dbReference type="RefSeq" id="WP_188542762.1">
    <property type="nucleotide sequence ID" value="NZ_BMCU01000001.1"/>
</dbReference>
<keyword evidence="2" id="KW-1133">Transmembrane helix</keyword>
<dbReference type="PANTHER" id="PTHR43081:SF1">
    <property type="entry name" value="ADENYLATE CYCLASE, TERMINAL-DIFFERENTIATION SPECIFIC"/>
    <property type="match status" value="1"/>
</dbReference>
<dbReference type="GO" id="GO:0009190">
    <property type="term" value="P:cyclic nucleotide biosynthetic process"/>
    <property type="evidence" value="ECO:0007669"/>
    <property type="project" value="InterPro"/>
</dbReference>
<comment type="similarity">
    <text evidence="1">Belongs to the adenylyl cyclase class-3 family.</text>
</comment>
<reference evidence="4" key="2">
    <citation type="submission" date="2020-09" db="EMBL/GenBank/DDBJ databases">
        <authorList>
            <person name="Sun Q."/>
            <person name="Sedlacek I."/>
        </authorList>
    </citation>
    <scope>NUCLEOTIDE SEQUENCE</scope>
    <source>
        <strain evidence="4">CCM 7905</strain>
    </source>
</reference>
<dbReference type="InterPro" id="IPR050697">
    <property type="entry name" value="Adenylyl/Guanylyl_Cyclase_3/4"/>
</dbReference>
<evidence type="ECO:0000256" key="1">
    <source>
        <dbReference type="ARBA" id="ARBA00005381"/>
    </source>
</evidence>
<evidence type="ECO:0000259" key="3">
    <source>
        <dbReference type="PROSITE" id="PS50125"/>
    </source>
</evidence>
<name>A0A917CM76_9NOCA</name>
<sequence length="273" mass="29677">MSATIVWIVVVVLELAAIVGLGVVLVVTRRRLHTARRALAQKSGRRRRSGLAPLAVRTAFRTADSVVRKGLGATVRNSVEDLAGWARVERPDLARMSADGDVVIVFSDIEGSTALNEELGDRGWVKLLERHNRLVYKCVADHGGHVVKNQGDGYMIAFTDATRAVLCGVQVQTALREDSERWDRIRVRMGMHVGSSVRRGDDLFGLNVAMAARVAGQAAGGEILVSEPVRDALGATSRIELGKPREVELKGLRGRYELYPVELPELQLAAGKG</sequence>
<dbReference type="EMBL" id="BMCU01000001">
    <property type="protein sequence ID" value="GGF90818.1"/>
    <property type="molecule type" value="Genomic_DNA"/>
</dbReference>
<dbReference type="InterPro" id="IPR029787">
    <property type="entry name" value="Nucleotide_cyclase"/>
</dbReference>
<dbReference type="Gene3D" id="3.30.70.1230">
    <property type="entry name" value="Nucleotide cyclase"/>
    <property type="match status" value="1"/>
</dbReference>
<feature type="domain" description="Guanylate cyclase" evidence="3">
    <location>
        <begin position="103"/>
        <end position="215"/>
    </location>
</feature>
<evidence type="ECO:0000313" key="5">
    <source>
        <dbReference type="Proteomes" id="UP000654257"/>
    </source>
</evidence>
<evidence type="ECO:0000256" key="2">
    <source>
        <dbReference type="SAM" id="Phobius"/>
    </source>
</evidence>
<dbReference type="CDD" id="cd07302">
    <property type="entry name" value="CHD"/>
    <property type="match status" value="1"/>
</dbReference>
<dbReference type="Pfam" id="PF00211">
    <property type="entry name" value="Guanylate_cyc"/>
    <property type="match status" value="1"/>
</dbReference>
<dbReference type="PROSITE" id="PS50125">
    <property type="entry name" value="GUANYLATE_CYCLASE_2"/>
    <property type="match status" value="1"/>
</dbReference>
<organism evidence="4 5">
    <name type="scientific">Rhodococcoides trifolii</name>
    <dbReference type="NCBI Taxonomy" id="908250"/>
    <lineage>
        <taxon>Bacteria</taxon>
        <taxon>Bacillati</taxon>
        <taxon>Actinomycetota</taxon>
        <taxon>Actinomycetes</taxon>
        <taxon>Mycobacteriales</taxon>
        <taxon>Nocardiaceae</taxon>
        <taxon>Rhodococcoides</taxon>
    </lineage>
</organism>